<dbReference type="PANTHER" id="PTHR39188">
    <property type="entry name" value="MEMBRANE-ASSOCIATED ZINC METALLOPROTEASE M50B"/>
    <property type="match status" value="1"/>
</dbReference>
<keyword evidence="5 14" id="KW-0812">Transmembrane</keyword>
<keyword evidence="13 14" id="KW-0472">Membrane</keyword>
<evidence type="ECO:0000256" key="7">
    <source>
        <dbReference type="ARBA" id="ARBA00022737"/>
    </source>
</evidence>
<evidence type="ECO:0000256" key="6">
    <source>
        <dbReference type="ARBA" id="ARBA00022723"/>
    </source>
</evidence>
<feature type="domain" description="CBS" evidence="15">
    <location>
        <begin position="307"/>
        <end position="354"/>
    </location>
</feature>
<dbReference type="RefSeq" id="WP_187564749.1">
    <property type="nucleotide sequence ID" value="NZ_JACGWS010000027.1"/>
</dbReference>
<feature type="transmembrane region" description="Helical" evidence="14">
    <location>
        <begin position="12"/>
        <end position="30"/>
    </location>
</feature>
<evidence type="ECO:0000256" key="2">
    <source>
        <dbReference type="ARBA" id="ARBA00007931"/>
    </source>
</evidence>
<evidence type="ECO:0000256" key="1">
    <source>
        <dbReference type="ARBA" id="ARBA00004651"/>
    </source>
</evidence>
<feature type="transmembrane region" description="Helical" evidence="14">
    <location>
        <begin position="186"/>
        <end position="205"/>
    </location>
</feature>
<dbReference type="Proteomes" id="UP000619238">
    <property type="component" value="Unassembled WGS sequence"/>
</dbReference>
<dbReference type="PANTHER" id="PTHR39188:SF3">
    <property type="entry name" value="STAGE IV SPORULATION PROTEIN FB"/>
    <property type="match status" value="1"/>
</dbReference>
<evidence type="ECO:0000256" key="10">
    <source>
        <dbReference type="ARBA" id="ARBA00022989"/>
    </source>
</evidence>
<keyword evidence="4 14" id="KW-0645">Protease</keyword>
<keyword evidence="11 14" id="KW-0482">Metalloprotease</keyword>
<evidence type="ECO:0000256" key="3">
    <source>
        <dbReference type="ARBA" id="ARBA00022475"/>
    </source>
</evidence>
<keyword evidence="8 14" id="KW-0378">Hydrolase</keyword>
<evidence type="ECO:0000256" key="14">
    <source>
        <dbReference type="PIRNR" id="PIRNR006404"/>
    </source>
</evidence>
<feature type="transmembrane region" description="Helical" evidence="14">
    <location>
        <begin position="99"/>
        <end position="120"/>
    </location>
</feature>
<dbReference type="InterPro" id="IPR000644">
    <property type="entry name" value="CBS_dom"/>
</dbReference>
<gene>
    <name evidence="16" type="ORF">H2O64_23775</name>
</gene>
<dbReference type="InterPro" id="IPR008915">
    <property type="entry name" value="Peptidase_M50"/>
</dbReference>
<sequence length="361" mass="40362">MKANLSLGSISGIKINVHWTFFFLIIWIVFDELKRGGTTDSVLFNVAFILAVFVCVVLHELGHALTAKRFGVKTRKITLLPIGGVASLDKIPESPKQELLITIAGPLVNVVIAVLLYFIIPVQEFTDLNFSEAFNELSKYTLKNFLFYLYIVNIGLAVFNIIPAFPMDGGRILRALLAMKMNRVKATQIAASIGQFIAVIFLLVGLLYNPFLIFIALFVFLGAYGENHIVQQLALLKGHNVEEAMLTNITTFKPDDSIRLVVEKIISGTENNFVVVENQSVKGLLYHEDIINNSNKNIKVSDIMNANYKAVKPSDDLKKVYNLIHSNVKTFFPVIDQGNLVGAIDYTNLNEYIRLQAKLSY</sequence>
<feature type="transmembrane region" description="Helical" evidence="14">
    <location>
        <begin position="42"/>
        <end position="66"/>
    </location>
</feature>
<dbReference type="Pfam" id="PF02163">
    <property type="entry name" value="Peptidase_M50"/>
    <property type="match status" value="1"/>
</dbReference>
<comment type="subcellular location">
    <subcellularLocation>
        <location evidence="1 14">Cell membrane</location>
        <topology evidence="1 14">Multi-pass membrane protein</topology>
    </subcellularLocation>
</comment>
<keyword evidence="9 14" id="KW-0862">Zinc</keyword>
<dbReference type="SUPFAM" id="SSF54631">
    <property type="entry name" value="CBS-domain pair"/>
    <property type="match status" value="1"/>
</dbReference>
<keyword evidence="17" id="KW-1185">Reference proteome</keyword>
<evidence type="ECO:0000256" key="9">
    <source>
        <dbReference type="ARBA" id="ARBA00022833"/>
    </source>
</evidence>
<dbReference type="EMBL" id="JACGWS010000027">
    <property type="protein sequence ID" value="MBC8757707.1"/>
    <property type="molecule type" value="Genomic_DNA"/>
</dbReference>
<keyword evidence="3 14" id="KW-1003">Cell membrane</keyword>
<proteinExistence type="inferred from homology"/>
<dbReference type="Gene3D" id="3.10.580.10">
    <property type="entry name" value="CBS-domain"/>
    <property type="match status" value="1"/>
</dbReference>
<evidence type="ECO:0000256" key="13">
    <source>
        <dbReference type="ARBA" id="ARBA00023136"/>
    </source>
</evidence>
<feature type="domain" description="CBS" evidence="15">
    <location>
        <begin position="248"/>
        <end position="295"/>
    </location>
</feature>
<evidence type="ECO:0000313" key="16">
    <source>
        <dbReference type="EMBL" id="MBC8757707.1"/>
    </source>
</evidence>
<evidence type="ECO:0000256" key="11">
    <source>
        <dbReference type="ARBA" id="ARBA00023049"/>
    </source>
</evidence>
<accession>A0ABR7QGK6</accession>
<evidence type="ECO:0000256" key="4">
    <source>
        <dbReference type="ARBA" id="ARBA00022670"/>
    </source>
</evidence>
<name>A0ABR7QGK6_9FLAO</name>
<evidence type="ECO:0000256" key="8">
    <source>
        <dbReference type="ARBA" id="ARBA00022801"/>
    </source>
</evidence>
<keyword evidence="12" id="KW-0129">CBS domain</keyword>
<dbReference type="GO" id="GO:0006508">
    <property type="term" value="P:proteolysis"/>
    <property type="evidence" value="ECO:0007669"/>
    <property type="project" value="UniProtKB-KW"/>
</dbReference>
<dbReference type="InterPro" id="IPR046342">
    <property type="entry name" value="CBS_dom_sf"/>
</dbReference>
<dbReference type="SMART" id="SM00116">
    <property type="entry name" value="CBS"/>
    <property type="match status" value="2"/>
</dbReference>
<keyword evidence="7" id="KW-0677">Repeat</keyword>
<keyword evidence="10 14" id="KW-1133">Transmembrane helix</keyword>
<organism evidence="16 17">
    <name type="scientific">Kordia aestuariivivens</name>
    <dbReference type="NCBI Taxonomy" id="2759037"/>
    <lineage>
        <taxon>Bacteria</taxon>
        <taxon>Pseudomonadati</taxon>
        <taxon>Bacteroidota</taxon>
        <taxon>Flavobacteriia</taxon>
        <taxon>Flavobacteriales</taxon>
        <taxon>Flavobacteriaceae</taxon>
        <taxon>Kordia</taxon>
    </lineage>
</organism>
<evidence type="ECO:0000256" key="5">
    <source>
        <dbReference type="ARBA" id="ARBA00022692"/>
    </source>
</evidence>
<protein>
    <recommendedName>
        <fullName evidence="14">Zinc metalloprotease</fullName>
    </recommendedName>
</protein>
<comment type="cofactor">
    <cofactor evidence="14">
        <name>Zn(2+)</name>
        <dbReference type="ChEBI" id="CHEBI:29105"/>
    </cofactor>
    <text evidence="14">Binds 1 zinc ion per subunit.</text>
</comment>
<keyword evidence="6 14" id="KW-0479">Metal-binding</keyword>
<dbReference type="InterPro" id="IPR016483">
    <property type="entry name" value="UCP006404_Pept_M50_CBS"/>
</dbReference>
<dbReference type="CDD" id="cd02205">
    <property type="entry name" value="CBS_pair_SF"/>
    <property type="match status" value="1"/>
</dbReference>
<dbReference type="CDD" id="cd06164">
    <property type="entry name" value="S2P-M50_SpoIVFB_CBS"/>
    <property type="match status" value="1"/>
</dbReference>
<evidence type="ECO:0000259" key="15">
    <source>
        <dbReference type="SMART" id="SM00116"/>
    </source>
</evidence>
<dbReference type="Pfam" id="PF00571">
    <property type="entry name" value="CBS"/>
    <property type="match status" value="2"/>
</dbReference>
<reference evidence="16 17" key="1">
    <citation type="submission" date="2020-07" db="EMBL/GenBank/DDBJ databases">
        <title>Description of Kordia aestuariivivens sp. nov., isolated from a tidal flat.</title>
        <authorList>
            <person name="Park S."/>
            <person name="Yoon J.-H."/>
        </authorList>
    </citation>
    <scope>NUCLEOTIDE SEQUENCE [LARGE SCALE GENOMIC DNA]</scope>
    <source>
        <strain evidence="16 17">YSTF-M3</strain>
    </source>
</reference>
<comment type="caution">
    <text evidence="16">The sequence shown here is derived from an EMBL/GenBank/DDBJ whole genome shotgun (WGS) entry which is preliminary data.</text>
</comment>
<comment type="similarity">
    <text evidence="2 14">Belongs to the peptidase M50B family.</text>
</comment>
<dbReference type="GO" id="GO:0008233">
    <property type="term" value="F:peptidase activity"/>
    <property type="evidence" value="ECO:0007669"/>
    <property type="project" value="UniProtKB-KW"/>
</dbReference>
<evidence type="ECO:0000256" key="12">
    <source>
        <dbReference type="ARBA" id="ARBA00023122"/>
    </source>
</evidence>
<dbReference type="PIRSF" id="PIRSF006404">
    <property type="entry name" value="UCP006404_Pept_M50_CBS"/>
    <property type="match status" value="1"/>
</dbReference>
<feature type="transmembrane region" description="Helical" evidence="14">
    <location>
        <begin position="145"/>
        <end position="165"/>
    </location>
</feature>
<evidence type="ECO:0000313" key="17">
    <source>
        <dbReference type="Proteomes" id="UP000619238"/>
    </source>
</evidence>